<evidence type="ECO:0000259" key="2">
    <source>
        <dbReference type="Pfam" id="PF02371"/>
    </source>
</evidence>
<sequence>MEQATKRSLRHLARRHQALSAEIAELDRDIAELCAAANPALLAVDGVGPEVASMLLVAAGDNPDRMRHEAAFAALCGASPVQASSGKTVRHRLNRGGNREANNALWRIAMVRLAHRHHSTEAYVHRRREEGRTDREIMRCLKRYIAREVFHALANPEDVPRAVDLRLQRLTTGISLATAAGHLGITVVRLSRLERGIVHSADLANTYQDWLNTQPSPAA</sequence>
<reference evidence="3 4" key="2">
    <citation type="journal article" date="2006" name="Environ. Microbiol.">
        <title>Sequence analysis of three plasmids harboured in Rhodococcus erythropolis strain PR4.</title>
        <authorList>
            <person name="Sekine M."/>
            <person name="Tanikawa S."/>
            <person name="Omata S."/>
            <person name="Saito M."/>
            <person name="Fujisawa T."/>
            <person name="Tsukatani N."/>
            <person name="Tajima T."/>
            <person name="Sekigawa T."/>
            <person name="Kosugi H."/>
            <person name="Matsuo Y."/>
            <person name="Nishiko R."/>
            <person name="Imamura K."/>
            <person name="Ito M."/>
            <person name="Narita H."/>
            <person name="Tago S."/>
            <person name="Fujita N."/>
            <person name="Harayama S."/>
        </authorList>
    </citation>
    <scope>NUCLEOTIDE SEQUENCE [LARGE SCALE GENOMIC DNA]</scope>
    <source>
        <strain evidence="4">PR4 / NBRC 100887</strain>
        <plasmid evidence="3 4">pREL1</plasmid>
    </source>
</reference>
<dbReference type="PANTHER" id="PTHR33055:SF16">
    <property type="entry name" value="TRANSPOSASE FOR INSERTION SEQUENCE ELEMENT IS1547"/>
    <property type="match status" value="1"/>
</dbReference>
<reference evidence="4" key="1">
    <citation type="submission" date="2005-03" db="EMBL/GenBank/DDBJ databases">
        <title>Comparison of the complete genome sequences of Rhodococcus erythropolis PR4 and Rhodococcus opacus B4.</title>
        <authorList>
            <person name="Takarada H."/>
            <person name="Sekine M."/>
            <person name="Hosoyama A."/>
            <person name="Yamada R."/>
            <person name="Fujisawa T."/>
            <person name="Omata S."/>
            <person name="Shimizu A."/>
            <person name="Tsukatani N."/>
            <person name="Tanikawa S."/>
            <person name="Fujita N."/>
            <person name="Harayama S."/>
        </authorList>
    </citation>
    <scope>NUCLEOTIDE SEQUENCE [LARGE SCALE GENOMIC DNA]</scope>
    <source>
        <strain evidence="4">PR4 / NBRC 100887</strain>
        <plasmid evidence="4">pREL1</plasmid>
    </source>
</reference>
<gene>
    <name evidence="3" type="ordered locus">RER_pREL1-02490</name>
</gene>
<dbReference type="AlphaFoldDB" id="Q3L9C1"/>
<evidence type="ECO:0000313" key="3">
    <source>
        <dbReference type="EMBL" id="BAE46192.1"/>
    </source>
</evidence>
<dbReference type="EMBL" id="AP008931">
    <property type="protein sequence ID" value="BAE46192.1"/>
    <property type="molecule type" value="Genomic_DNA"/>
</dbReference>
<geneLocation type="plasmid" evidence="3 4">
    <name>pREL1</name>
</geneLocation>
<evidence type="ECO:0000256" key="1">
    <source>
        <dbReference type="SAM" id="Coils"/>
    </source>
</evidence>
<dbReference type="InterPro" id="IPR003346">
    <property type="entry name" value="Transposase_20"/>
</dbReference>
<keyword evidence="1" id="KW-0175">Coiled coil</keyword>
<feature type="domain" description="Transposase IS116/IS110/IS902 C-terminal" evidence="2">
    <location>
        <begin position="40"/>
        <end position="123"/>
    </location>
</feature>
<dbReference type="HOGENOM" id="CLU_052328_2_0_11"/>
<dbReference type="InterPro" id="IPR047650">
    <property type="entry name" value="Transpos_IS110"/>
</dbReference>
<feature type="coiled-coil region" evidence="1">
    <location>
        <begin position="9"/>
        <end position="36"/>
    </location>
</feature>
<dbReference type="PANTHER" id="PTHR33055">
    <property type="entry name" value="TRANSPOSASE FOR INSERTION SEQUENCE ELEMENT IS1111A"/>
    <property type="match status" value="1"/>
</dbReference>
<organism evidence="3 4">
    <name type="scientific">Rhodococcus erythropolis (strain PR4 / NBRC 100887)</name>
    <dbReference type="NCBI Taxonomy" id="234621"/>
    <lineage>
        <taxon>Bacteria</taxon>
        <taxon>Bacillati</taxon>
        <taxon>Actinomycetota</taxon>
        <taxon>Actinomycetes</taxon>
        <taxon>Mycobacteriales</taxon>
        <taxon>Nocardiaceae</taxon>
        <taxon>Rhodococcus</taxon>
        <taxon>Rhodococcus erythropolis group</taxon>
    </lineage>
</organism>
<evidence type="ECO:0000313" key="4">
    <source>
        <dbReference type="Proteomes" id="UP000002204"/>
    </source>
</evidence>
<keyword evidence="3" id="KW-0614">Plasmid</keyword>
<name>Q3L9C1_RHOE4</name>
<dbReference type="Pfam" id="PF02371">
    <property type="entry name" value="Transposase_20"/>
    <property type="match status" value="1"/>
</dbReference>
<dbReference type="GO" id="GO:0006313">
    <property type="term" value="P:DNA transposition"/>
    <property type="evidence" value="ECO:0007669"/>
    <property type="project" value="InterPro"/>
</dbReference>
<dbReference type="Proteomes" id="UP000002204">
    <property type="component" value="Plasmid pREL1"/>
</dbReference>
<protein>
    <submittedName>
        <fullName evidence="3">Putative transposase</fullName>
    </submittedName>
</protein>
<accession>Q3L9C1</accession>
<dbReference type="GO" id="GO:0004803">
    <property type="term" value="F:transposase activity"/>
    <property type="evidence" value="ECO:0007669"/>
    <property type="project" value="InterPro"/>
</dbReference>
<dbReference type="GO" id="GO:0003677">
    <property type="term" value="F:DNA binding"/>
    <property type="evidence" value="ECO:0007669"/>
    <property type="project" value="InterPro"/>
</dbReference>
<proteinExistence type="predicted"/>
<dbReference type="KEGG" id="rer:RER_pREL1-02490"/>